<keyword evidence="4" id="KW-1185">Reference proteome</keyword>
<keyword evidence="3" id="KW-0378">Hydrolase</keyword>
<dbReference type="Pfam" id="PF00723">
    <property type="entry name" value="Glyco_hydro_15"/>
    <property type="match status" value="1"/>
</dbReference>
<evidence type="ECO:0000259" key="2">
    <source>
        <dbReference type="Pfam" id="PF19291"/>
    </source>
</evidence>
<comment type="caution">
    <text evidence="3">The sequence shown here is derived from an EMBL/GenBank/DDBJ whole genome shotgun (WGS) entry which is preliminary data.</text>
</comment>
<evidence type="ECO:0000313" key="4">
    <source>
        <dbReference type="Proteomes" id="UP001597525"/>
    </source>
</evidence>
<dbReference type="InterPro" id="IPR012341">
    <property type="entry name" value="6hp_glycosidase-like_sf"/>
</dbReference>
<protein>
    <submittedName>
        <fullName evidence="3">Glycoside hydrolase family 15 protein</fullName>
    </submittedName>
</protein>
<dbReference type="Proteomes" id="UP001597525">
    <property type="component" value="Unassembled WGS sequence"/>
</dbReference>
<feature type="domain" description="Trehalase-like N-terminal" evidence="2">
    <location>
        <begin position="7"/>
        <end position="198"/>
    </location>
</feature>
<dbReference type="InterPro" id="IPR045582">
    <property type="entry name" value="Trehalase-like_N"/>
</dbReference>
<dbReference type="Pfam" id="PF19291">
    <property type="entry name" value="TREH_N"/>
    <property type="match status" value="1"/>
</dbReference>
<name>A0ABW6BGE7_9SPHI</name>
<sequence length="611" mass="71248">MTEKRNYQPIENYGLIGNMETSALVGMNGSIDFLCFPRFDSPSVFARLLDHEKGGYFSIVPQMKDMRYKQLYLPGTAVLITRFFSEEGIVEITDYMPLKENAQTQCNSIVRKIKSIRGNITCRLEMKPRFDYARKKHSITREGDALLFKTDDSDQENMRFMASFDVAVEGQDVHAEFALQESERAFVVLELSSNGDTKFNDISYYTKETYFSTIAYWRNWLNQSSYSGRWMEVVQRSAITLKLLTSAKYGSVVAAATFSLPEELGGDRNWDYRFTWIRDAAFTMYAFLKLGFVNESKAFLNWIIEQDQNRDLHLLYKIDGEWDMEEKILEHFEGYKGSGPVRIGNEANNQLQLDIYGELLDTIFIYNQYHQPITFELWEIICKEIKIVIERWREPDHGIWEIRNEKQEFLHSRLMCWVAMDRAIKIGQDRSFPFPVGEWIDVRNAIYKDIFENFWNEEKQMWGQFKQGNKVSDTIDGSVLLMPLLHFVTPEEPRWIKTLDAVDRELRLDVLVYRYKNEELGIDGLDGEEGTFTMCSFWYIECLAKAGRIEEAVENFAKMIGYANHLGLFAEMISKKGEHLGNFPQAFTHLGLISAALELDKQLSRRQRPDA</sequence>
<dbReference type="Gene3D" id="1.50.10.10">
    <property type="match status" value="1"/>
</dbReference>
<reference evidence="4" key="1">
    <citation type="journal article" date="2019" name="Int. J. Syst. Evol. Microbiol.">
        <title>The Global Catalogue of Microorganisms (GCM) 10K type strain sequencing project: providing services to taxonomists for standard genome sequencing and annotation.</title>
        <authorList>
            <consortium name="The Broad Institute Genomics Platform"/>
            <consortium name="The Broad Institute Genome Sequencing Center for Infectious Disease"/>
            <person name="Wu L."/>
            <person name="Ma J."/>
        </authorList>
    </citation>
    <scope>NUCLEOTIDE SEQUENCE [LARGE SCALE GENOMIC DNA]</scope>
    <source>
        <strain evidence="4">KCTC 22814</strain>
    </source>
</reference>
<dbReference type="EMBL" id="JBHUPB010000004">
    <property type="protein sequence ID" value="MFD2966940.1"/>
    <property type="molecule type" value="Genomic_DNA"/>
</dbReference>
<organism evidence="3 4">
    <name type="scientific">Sphingobacterium bambusae</name>
    <dbReference type="NCBI Taxonomy" id="662858"/>
    <lineage>
        <taxon>Bacteria</taxon>
        <taxon>Pseudomonadati</taxon>
        <taxon>Bacteroidota</taxon>
        <taxon>Sphingobacteriia</taxon>
        <taxon>Sphingobacteriales</taxon>
        <taxon>Sphingobacteriaceae</taxon>
        <taxon>Sphingobacterium</taxon>
    </lineage>
</organism>
<gene>
    <name evidence="3" type="ORF">ACFS7Y_06055</name>
</gene>
<dbReference type="InterPro" id="IPR008928">
    <property type="entry name" value="6-hairpin_glycosidase_sf"/>
</dbReference>
<dbReference type="PANTHER" id="PTHR31616">
    <property type="entry name" value="TREHALASE"/>
    <property type="match status" value="1"/>
</dbReference>
<dbReference type="GO" id="GO:0016787">
    <property type="term" value="F:hydrolase activity"/>
    <property type="evidence" value="ECO:0007669"/>
    <property type="project" value="UniProtKB-KW"/>
</dbReference>
<evidence type="ECO:0000259" key="1">
    <source>
        <dbReference type="Pfam" id="PF00723"/>
    </source>
</evidence>
<feature type="domain" description="GH15-like" evidence="1">
    <location>
        <begin position="231"/>
        <end position="596"/>
    </location>
</feature>
<dbReference type="SUPFAM" id="SSF48208">
    <property type="entry name" value="Six-hairpin glycosidases"/>
    <property type="match status" value="1"/>
</dbReference>
<evidence type="ECO:0000313" key="3">
    <source>
        <dbReference type="EMBL" id="MFD2966940.1"/>
    </source>
</evidence>
<proteinExistence type="predicted"/>
<dbReference type="InterPro" id="IPR011613">
    <property type="entry name" value="GH15-like"/>
</dbReference>
<dbReference type="PANTHER" id="PTHR31616:SF0">
    <property type="entry name" value="GLUCAN 1,4-ALPHA-GLUCOSIDASE"/>
    <property type="match status" value="1"/>
</dbReference>
<accession>A0ABW6BGE7</accession>
<dbReference type="RefSeq" id="WP_320182638.1">
    <property type="nucleotide sequence ID" value="NZ_CP138332.1"/>
</dbReference>